<feature type="non-terminal residue" evidence="1">
    <location>
        <position position="37"/>
    </location>
</feature>
<evidence type="ECO:0000313" key="2">
    <source>
        <dbReference type="Proteomes" id="UP001162483"/>
    </source>
</evidence>
<comment type="caution">
    <text evidence="1">The sequence shown here is derived from an EMBL/GenBank/DDBJ whole genome shotgun (WGS) entry which is preliminary data.</text>
</comment>
<name>A0ABN9GPX6_9NEOB</name>
<evidence type="ECO:0000313" key="1">
    <source>
        <dbReference type="EMBL" id="CAI9611405.1"/>
    </source>
</evidence>
<organism evidence="1 2">
    <name type="scientific">Staurois parvus</name>
    <dbReference type="NCBI Taxonomy" id="386267"/>
    <lineage>
        <taxon>Eukaryota</taxon>
        <taxon>Metazoa</taxon>
        <taxon>Chordata</taxon>
        <taxon>Craniata</taxon>
        <taxon>Vertebrata</taxon>
        <taxon>Euteleostomi</taxon>
        <taxon>Amphibia</taxon>
        <taxon>Batrachia</taxon>
        <taxon>Anura</taxon>
        <taxon>Neobatrachia</taxon>
        <taxon>Ranoidea</taxon>
        <taxon>Ranidae</taxon>
        <taxon>Staurois</taxon>
    </lineage>
</organism>
<gene>
    <name evidence="1" type="ORF">SPARVUS_LOCUS14545507</name>
</gene>
<accession>A0ABN9GPX6</accession>
<dbReference type="EMBL" id="CATNWA010019119">
    <property type="protein sequence ID" value="CAI9611405.1"/>
    <property type="molecule type" value="Genomic_DNA"/>
</dbReference>
<proteinExistence type="predicted"/>
<keyword evidence="2" id="KW-1185">Reference proteome</keyword>
<protein>
    <submittedName>
        <fullName evidence="1">Uncharacterized protein</fullName>
    </submittedName>
</protein>
<sequence>MHSLYIWSPRTLHSLYHGLPRPCIHYIWSPWTLVIHY</sequence>
<dbReference type="Proteomes" id="UP001162483">
    <property type="component" value="Unassembled WGS sequence"/>
</dbReference>
<reference evidence="1" key="1">
    <citation type="submission" date="2023-05" db="EMBL/GenBank/DDBJ databases">
        <authorList>
            <person name="Stuckert A."/>
        </authorList>
    </citation>
    <scope>NUCLEOTIDE SEQUENCE</scope>
</reference>